<dbReference type="EMBL" id="JAGIBU010000004">
    <property type="protein sequence ID" value="MBS7824779.1"/>
    <property type="molecule type" value="Genomic_DNA"/>
</dbReference>
<accession>A0AB35BYN2</accession>
<dbReference type="AlphaFoldDB" id="A0AB35BYN2"/>
<dbReference type="Gene3D" id="3.60.10.10">
    <property type="entry name" value="Endonuclease/exonuclease/phosphatase"/>
    <property type="match status" value="1"/>
</dbReference>
<protein>
    <recommendedName>
        <fullName evidence="1">Endonuclease/exonuclease/phosphatase domain-containing protein</fullName>
    </recommendedName>
</protein>
<gene>
    <name evidence="2" type="ORF">J7561_06120</name>
</gene>
<evidence type="ECO:0000313" key="3">
    <source>
        <dbReference type="Proteomes" id="UP000680020"/>
    </source>
</evidence>
<proteinExistence type="predicted"/>
<feature type="domain" description="Endonuclease/exonuclease/phosphatase" evidence="1">
    <location>
        <begin position="38"/>
        <end position="268"/>
    </location>
</feature>
<dbReference type="InterPro" id="IPR036691">
    <property type="entry name" value="Endo/exonu/phosph_ase_sf"/>
</dbReference>
<dbReference type="InterPro" id="IPR005135">
    <property type="entry name" value="Endo/exonuclease/phosphatase"/>
</dbReference>
<dbReference type="SUPFAM" id="SSF56219">
    <property type="entry name" value="DNase I-like"/>
    <property type="match status" value="1"/>
</dbReference>
<reference evidence="2" key="1">
    <citation type="submission" date="2021-03" db="EMBL/GenBank/DDBJ databases">
        <title>Identification and antibiotic profiling of Wohlfahrtiimonas chitiniclastica, an underestimated human pathogen.</title>
        <authorList>
            <person name="Kopf A."/>
            <person name="Bunk B."/>
            <person name="Coldewey S."/>
            <person name="Gunzer F."/>
            <person name="Riedel T."/>
            <person name="Schroettner P."/>
        </authorList>
    </citation>
    <scope>NUCLEOTIDE SEQUENCE</scope>
    <source>
        <strain evidence="2">DSM 100917</strain>
    </source>
</reference>
<organism evidence="2 3">
    <name type="scientific">Wohlfahrtiimonas chitiniclastica</name>
    <dbReference type="NCBI Taxonomy" id="400946"/>
    <lineage>
        <taxon>Bacteria</taxon>
        <taxon>Pseudomonadati</taxon>
        <taxon>Pseudomonadota</taxon>
        <taxon>Gammaproteobacteria</taxon>
        <taxon>Cardiobacteriales</taxon>
        <taxon>Ignatzschineriaceae</taxon>
        <taxon>Wohlfahrtiimonas</taxon>
    </lineage>
</organism>
<dbReference type="GO" id="GO:0003824">
    <property type="term" value="F:catalytic activity"/>
    <property type="evidence" value="ECO:0007669"/>
    <property type="project" value="InterPro"/>
</dbReference>
<name>A0AB35BYN2_9GAMM</name>
<dbReference type="RefSeq" id="WP_213403958.1">
    <property type="nucleotide sequence ID" value="NZ_JAGIBT010000005.1"/>
</dbReference>
<sequence>MSEFSFASINAANLGEWSDESRIDAFVTSMVTDLGAPLIIAIQEIGAAAMGDEPVKALVADTIIQKLAAHQWTYHYADIAPMPETTGGAENMNIRCGFLYRAPVELRSLQQIGTDSPFFIGSDELDCVASRLPLVGEFVYQNDVIYIINCHLKSMSLKNQTKKQAKKQRNQQSKVVAEFIEAHDLKAHPLIIAGDMNDTFNSKTVQAIAKIGFESVHAQLKYQIYTYKYQKKPILLDYILYNEHFTDVEGAIAHINTDPMNERRYSDHDPILMTGQLCSK</sequence>
<dbReference type="PANTHER" id="PTHR42834:SF1">
    <property type="entry name" value="ENDONUCLEASE_EXONUCLEASE_PHOSPHATASE FAMILY PROTEIN (AFU_ORTHOLOGUE AFUA_3G09210)"/>
    <property type="match status" value="1"/>
</dbReference>
<dbReference type="Proteomes" id="UP000680020">
    <property type="component" value="Unassembled WGS sequence"/>
</dbReference>
<evidence type="ECO:0000259" key="1">
    <source>
        <dbReference type="Pfam" id="PF03372"/>
    </source>
</evidence>
<dbReference type="PANTHER" id="PTHR42834">
    <property type="entry name" value="ENDONUCLEASE/EXONUCLEASE/PHOSPHATASE FAMILY PROTEIN (AFU_ORTHOLOGUE AFUA_3G09210)"/>
    <property type="match status" value="1"/>
</dbReference>
<dbReference type="Pfam" id="PF03372">
    <property type="entry name" value="Exo_endo_phos"/>
    <property type="match status" value="1"/>
</dbReference>
<evidence type="ECO:0000313" key="2">
    <source>
        <dbReference type="EMBL" id="MBS7824779.1"/>
    </source>
</evidence>
<comment type="caution">
    <text evidence="2">The sequence shown here is derived from an EMBL/GenBank/DDBJ whole genome shotgun (WGS) entry which is preliminary data.</text>
</comment>